<dbReference type="InterPro" id="IPR021737">
    <property type="entry name" value="Phage_phiKZ_Orf197"/>
</dbReference>
<accession>A0ABR7G081</accession>
<evidence type="ECO:0000313" key="1">
    <source>
        <dbReference type="EMBL" id="MBC5680842.1"/>
    </source>
</evidence>
<name>A0ABR7G081_9FIRM</name>
<proteinExistence type="predicted"/>
<dbReference type="Pfam" id="PF11750">
    <property type="entry name" value="DUF3307"/>
    <property type="match status" value="1"/>
</dbReference>
<sequence>MKTFKIIIILICCHLIGDYTFQSDFIANRKGKNWYYLVAHCVLYCLPFLIFFDFTWQILVIFITHLIIDALKDRYHKINYVTDQVLHYIVMLVYLL</sequence>
<evidence type="ECO:0000313" key="2">
    <source>
        <dbReference type="Proteomes" id="UP000628463"/>
    </source>
</evidence>
<dbReference type="Proteomes" id="UP000628463">
    <property type="component" value="Unassembled WGS sequence"/>
</dbReference>
<protein>
    <submittedName>
        <fullName evidence="1">DUF3307 domain-containing protein</fullName>
    </submittedName>
</protein>
<gene>
    <name evidence="1" type="ORF">H8S01_07715</name>
</gene>
<keyword evidence="2" id="KW-1185">Reference proteome</keyword>
<comment type="caution">
    <text evidence="1">The sequence shown here is derived from an EMBL/GenBank/DDBJ whole genome shotgun (WGS) entry which is preliminary data.</text>
</comment>
<dbReference type="RefSeq" id="WP_186836808.1">
    <property type="nucleotide sequence ID" value="NZ_JACOPD010000005.1"/>
</dbReference>
<reference evidence="1 2" key="1">
    <citation type="submission" date="2020-08" db="EMBL/GenBank/DDBJ databases">
        <title>Genome public.</title>
        <authorList>
            <person name="Liu C."/>
            <person name="Sun Q."/>
        </authorList>
    </citation>
    <scope>NUCLEOTIDE SEQUENCE [LARGE SCALE GENOMIC DNA]</scope>
    <source>
        <strain evidence="1 2">NSJ-43</strain>
    </source>
</reference>
<dbReference type="EMBL" id="JACOPD010000005">
    <property type="protein sequence ID" value="MBC5680842.1"/>
    <property type="molecule type" value="Genomic_DNA"/>
</dbReference>
<organism evidence="1 2">
    <name type="scientific">Lachnospira hominis</name>
    <name type="common">ex Liu et al. 2021</name>
    <dbReference type="NCBI Taxonomy" id="2763051"/>
    <lineage>
        <taxon>Bacteria</taxon>
        <taxon>Bacillati</taxon>
        <taxon>Bacillota</taxon>
        <taxon>Clostridia</taxon>
        <taxon>Lachnospirales</taxon>
        <taxon>Lachnospiraceae</taxon>
        <taxon>Lachnospira</taxon>
    </lineage>
</organism>